<evidence type="ECO:0000313" key="3">
    <source>
        <dbReference type="RefSeq" id="XP_033581991.1"/>
    </source>
</evidence>
<dbReference type="OrthoDB" id="4708870at2759"/>
<reference evidence="3" key="2">
    <citation type="submission" date="2020-04" db="EMBL/GenBank/DDBJ databases">
        <authorList>
            <consortium name="NCBI Genome Project"/>
        </authorList>
    </citation>
    <scope>NUCLEOTIDE SEQUENCE</scope>
    <source>
        <strain evidence="3">CBS 304.34</strain>
    </source>
</reference>
<keyword evidence="2" id="KW-1185">Reference proteome</keyword>
<reference evidence="3" key="3">
    <citation type="submission" date="2025-04" db="UniProtKB">
        <authorList>
            <consortium name="RefSeq"/>
        </authorList>
    </citation>
    <scope>IDENTIFICATION</scope>
    <source>
        <strain evidence="3">CBS 304.34</strain>
    </source>
</reference>
<dbReference type="AlphaFoldDB" id="A0A6A6Z450"/>
<protein>
    <submittedName>
        <fullName evidence="1 3">Uncharacterized protein</fullName>
    </submittedName>
</protein>
<evidence type="ECO:0000313" key="2">
    <source>
        <dbReference type="Proteomes" id="UP000504636"/>
    </source>
</evidence>
<dbReference type="RefSeq" id="XP_033581991.1">
    <property type="nucleotide sequence ID" value="XM_033713121.1"/>
</dbReference>
<name>A0A6A6Z450_9PEZI</name>
<reference evidence="1 3" key="1">
    <citation type="journal article" date="2020" name="Stud. Mycol.">
        <title>101 Dothideomycetes genomes: a test case for predicting lifestyles and emergence of pathogens.</title>
        <authorList>
            <person name="Haridas S."/>
            <person name="Albert R."/>
            <person name="Binder M."/>
            <person name="Bloem J."/>
            <person name="Labutti K."/>
            <person name="Salamov A."/>
            <person name="Andreopoulos B."/>
            <person name="Baker S."/>
            <person name="Barry K."/>
            <person name="Bills G."/>
            <person name="Bluhm B."/>
            <person name="Cannon C."/>
            <person name="Castanera R."/>
            <person name="Culley D."/>
            <person name="Daum C."/>
            <person name="Ezra D."/>
            <person name="Gonzalez J."/>
            <person name="Henrissat B."/>
            <person name="Kuo A."/>
            <person name="Liang C."/>
            <person name="Lipzen A."/>
            <person name="Lutzoni F."/>
            <person name="Magnuson J."/>
            <person name="Mondo S."/>
            <person name="Nolan M."/>
            <person name="Ohm R."/>
            <person name="Pangilinan J."/>
            <person name="Park H.-J."/>
            <person name="Ramirez L."/>
            <person name="Alfaro M."/>
            <person name="Sun H."/>
            <person name="Tritt A."/>
            <person name="Yoshinaga Y."/>
            <person name="Zwiers L.-H."/>
            <person name="Turgeon B."/>
            <person name="Goodwin S."/>
            <person name="Spatafora J."/>
            <person name="Crous P."/>
            <person name="Grigoriev I."/>
        </authorList>
    </citation>
    <scope>NUCLEOTIDE SEQUENCE</scope>
    <source>
        <strain evidence="1 3">CBS 304.34</strain>
    </source>
</reference>
<evidence type="ECO:0000313" key="1">
    <source>
        <dbReference type="EMBL" id="KAF2815027.1"/>
    </source>
</evidence>
<dbReference type="Proteomes" id="UP000504636">
    <property type="component" value="Unplaced"/>
</dbReference>
<accession>A0A6A6Z450</accession>
<proteinExistence type="predicted"/>
<dbReference type="GeneID" id="54454014"/>
<organism evidence="1">
    <name type="scientific">Mytilinidion resinicola</name>
    <dbReference type="NCBI Taxonomy" id="574789"/>
    <lineage>
        <taxon>Eukaryota</taxon>
        <taxon>Fungi</taxon>
        <taxon>Dikarya</taxon>
        <taxon>Ascomycota</taxon>
        <taxon>Pezizomycotina</taxon>
        <taxon>Dothideomycetes</taxon>
        <taxon>Pleosporomycetidae</taxon>
        <taxon>Mytilinidiales</taxon>
        <taxon>Mytilinidiaceae</taxon>
        <taxon>Mytilinidion</taxon>
    </lineage>
</organism>
<sequence length="95" mass="11296">MFLESCHPTRVLPFYGLDAERYKKGFKDMKKLYKWVTGWRFFSRDLRMRSPSFPCPIIGRCYEQAGSRTTGPSRGRMREQRSGRCGCDIAQRYVW</sequence>
<gene>
    <name evidence="1 3" type="ORF">BDZ99DRAFT_189031</name>
</gene>
<dbReference type="EMBL" id="MU003694">
    <property type="protein sequence ID" value="KAF2815027.1"/>
    <property type="molecule type" value="Genomic_DNA"/>
</dbReference>